<evidence type="ECO:0000313" key="1">
    <source>
        <dbReference type="EMBL" id="KAI3765946.1"/>
    </source>
</evidence>
<reference evidence="1 2" key="2">
    <citation type="journal article" date="2022" name="Mol. Ecol. Resour.">
        <title>The genomes of chicory, endive, great burdock and yacon provide insights into Asteraceae paleo-polyploidization history and plant inulin production.</title>
        <authorList>
            <person name="Fan W."/>
            <person name="Wang S."/>
            <person name="Wang H."/>
            <person name="Wang A."/>
            <person name="Jiang F."/>
            <person name="Liu H."/>
            <person name="Zhao H."/>
            <person name="Xu D."/>
            <person name="Zhang Y."/>
        </authorList>
    </citation>
    <scope>NUCLEOTIDE SEQUENCE [LARGE SCALE GENOMIC DNA]</scope>
    <source>
        <strain evidence="2">cv. Punajuju</strain>
        <tissue evidence="1">Leaves</tissue>
    </source>
</reference>
<gene>
    <name evidence="1" type="ORF">L2E82_15993</name>
</gene>
<organism evidence="1 2">
    <name type="scientific">Cichorium intybus</name>
    <name type="common">Chicory</name>
    <dbReference type="NCBI Taxonomy" id="13427"/>
    <lineage>
        <taxon>Eukaryota</taxon>
        <taxon>Viridiplantae</taxon>
        <taxon>Streptophyta</taxon>
        <taxon>Embryophyta</taxon>
        <taxon>Tracheophyta</taxon>
        <taxon>Spermatophyta</taxon>
        <taxon>Magnoliopsida</taxon>
        <taxon>eudicotyledons</taxon>
        <taxon>Gunneridae</taxon>
        <taxon>Pentapetalae</taxon>
        <taxon>asterids</taxon>
        <taxon>campanulids</taxon>
        <taxon>Asterales</taxon>
        <taxon>Asteraceae</taxon>
        <taxon>Cichorioideae</taxon>
        <taxon>Cichorieae</taxon>
        <taxon>Cichoriinae</taxon>
        <taxon>Cichorium</taxon>
    </lineage>
</organism>
<keyword evidence="2" id="KW-1185">Reference proteome</keyword>
<dbReference type="Proteomes" id="UP001055811">
    <property type="component" value="Linkage Group LG03"/>
</dbReference>
<evidence type="ECO:0000313" key="2">
    <source>
        <dbReference type="Proteomes" id="UP001055811"/>
    </source>
</evidence>
<dbReference type="EMBL" id="CM042011">
    <property type="protein sequence ID" value="KAI3765946.1"/>
    <property type="molecule type" value="Genomic_DNA"/>
</dbReference>
<name>A0ACB9F4W5_CICIN</name>
<protein>
    <submittedName>
        <fullName evidence="1">Uncharacterized protein</fullName>
    </submittedName>
</protein>
<reference evidence="2" key="1">
    <citation type="journal article" date="2022" name="Mol. Ecol. Resour.">
        <title>The genomes of chicory, endive, great burdock and yacon provide insights into Asteraceae palaeo-polyploidization history and plant inulin production.</title>
        <authorList>
            <person name="Fan W."/>
            <person name="Wang S."/>
            <person name="Wang H."/>
            <person name="Wang A."/>
            <person name="Jiang F."/>
            <person name="Liu H."/>
            <person name="Zhao H."/>
            <person name="Xu D."/>
            <person name="Zhang Y."/>
        </authorList>
    </citation>
    <scope>NUCLEOTIDE SEQUENCE [LARGE SCALE GENOMIC DNA]</scope>
    <source>
        <strain evidence="2">cv. Punajuju</strain>
    </source>
</reference>
<proteinExistence type="predicted"/>
<sequence>MTGHKKGSAFCCGCSFCNHYFLRMLAMIGRGHYEFASDADVIVARMEALFFRVASTVLLNIPIDGLDDLDDLEVYPSVIPDIRSEGSLMIFGQYRGGF</sequence>
<accession>A0ACB9F4W5</accession>
<comment type="caution">
    <text evidence="1">The sequence shown here is derived from an EMBL/GenBank/DDBJ whole genome shotgun (WGS) entry which is preliminary data.</text>
</comment>